<evidence type="ECO:0000256" key="3">
    <source>
        <dbReference type="ARBA" id="ARBA00022448"/>
    </source>
</evidence>
<evidence type="ECO:0000256" key="1">
    <source>
        <dbReference type="ARBA" id="ARBA00005945"/>
    </source>
</evidence>
<dbReference type="AlphaFoldDB" id="A0A0G4KQ56"/>
<evidence type="ECO:0000313" key="7">
    <source>
        <dbReference type="EMBL" id="CRK11908.1"/>
    </source>
</evidence>
<dbReference type="InterPro" id="IPR029052">
    <property type="entry name" value="Metallo-depent_PP-like"/>
</dbReference>
<accession>A0A0G4KQ56</accession>
<evidence type="ECO:0000256" key="2">
    <source>
        <dbReference type="ARBA" id="ARBA00017767"/>
    </source>
</evidence>
<feature type="domain" description="Calcineurin-like phosphoesterase" evidence="6">
    <location>
        <begin position="56"/>
        <end position="190"/>
    </location>
</feature>
<protein>
    <recommendedName>
        <fullName evidence="2 5">Vacuolar protein sorting-associated protein 29</fullName>
    </recommendedName>
</protein>
<dbReference type="Proteomes" id="UP000044602">
    <property type="component" value="Unassembled WGS sequence"/>
</dbReference>
<dbReference type="GO" id="GO:0030904">
    <property type="term" value="C:retromer complex"/>
    <property type="evidence" value="ECO:0007669"/>
    <property type="project" value="InterPro"/>
</dbReference>
<organism evidence="7 8">
    <name type="scientific">Verticillium longisporum</name>
    <name type="common">Verticillium dahliae var. longisporum</name>
    <dbReference type="NCBI Taxonomy" id="100787"/>
    <lineage>
        <taxon>Eukaryota</taxon>
        <taxon>Fungi</taxon>
        <taxon>Dikarya</taxon>
        <taxon>Ascomycota</taxon>
        <taxon>Pezizomycotina</taxon>
        <taxon>Sordariomycetes</taxon>
        <taxon>Hypocreomycetidae</taxon>
        <taxon>Glomerellales</taxon>
        <taxon>Plectosphaerellaceae</taxon>
        <taxon>Verticillium</taxon>
    </lineage>
</organism>
<dbReference type="NCBIfam" id="TIGR00040">
    <property type="entry name" value="yfcE"/>
    <property type="match status" value="1"/>
</dbReference>
<name>A0A0G4KQ56_VERLO</name>
<dbReference type="SUPFAM" id="SSF56300">
    <property type="entry name" value="Metallo-dependent phosphatases"/>
    <property type="match status" value="1"/>
</dbReference>
<dbReference type="FunFam" id="3.60.21.10:FF:000024">
    <property type="entry name" value="Vacuolar protein sorting-associated protein 29"/>
    <property type="match status" value="1"/>
</dbReference>
<proteinExistence type="inferred from homology"/>
<evidence type="ECO:0000256" key="4">
    <source>
        <dbReference type="ARBA" id="ARBA00022927"/>
    </source>
</evidence>
<dbReference type="Gene3D" id="3.60.21.10">
    <property type="match status" value="1"/>
</dbReference>
<keyword evidence="3" id="KW-0813">Transport</keyword>
<dbReference type="GO" id="GO:0005829">
    <property type="term" value="C:cytosol"/>
    <property type="evidence" value="ECO:0007669"/>
    <property type="project" value="GOC"/>
</dbReference>
<keyword evidence="8" id="KW-1185">Reference proteome</keyword>
<reference evidence="7 8" key="1">
    <citation type="submission" date="2015-05" db="EMBL/GenBank/DDBJ databases">
        <authorList>
            <person name="Wang D.B."/>
            <person name="Wang M."/>
        </authorList>
    </citation>
    <scope>NUCLEOTIDE SEQUENCE [LARGE SCALE GENOMIC DNA]</scope>
    <source>
        <strain evidence="7">VL1</strain>
    </source>
</reference>
<evidence type="ECO:0000256" key="5">
    <source>
        <dbReference type="RuleBase" id="RU362040"/>
    </source>
</evidence>
<dbReference type="EMBL" id="CVQH01003335">
    <property type="protein sequence ID" value="CRK11908.1"/>
    <property type="molecule type" value="Genomic_DNA"/>
</dbReference>
<dbReference type="STRING" id="100787.A0A0G4KQ56"/>
<dbReference type="InterPro" id="IPR000979">
    <property type="entry name" value="Phosphodiesterase_MJ0936/Vps29"/>
</dbReference>
<dbReference type="GO" id="GO:0042147">
    <property type="term" value="P:retrograde transport, endosome to Golgi"/>
    <property type="evidence" value="ECO:0007669"/>
    <property type="project" value="InterPro"/>
</dbReference>
<dbReference type="InterPro" id="IPR028661">
    <property type="entry name" value="Vps29"/>
</dbReference>
<comment type="similarity">
    <text evidence="1 5">Belongs to the VPS29 family.</text>
</comment>
<keyword evidence="4" id="KW-0653">Protein transport</keyword>
<dbReference type="Pfam" id="PF12850">
    <property type="entry name" value="Metallophos_2"/>
    <property type="match status" value="1"/>
</dbReference>
<evidence type="ECO:0000259" key="6">
    <source>
        <dbReference type="Pfam" id="PF12850"/>
    </source>
</evidence>
<dbReference type="InterPro" id="IPR024654">
    <property type="entry name" value="Calcineurin-like_PHP_lpxH"/>
</dbReference>
<dbReference type="GO" id="GO:0015031">
    <property type="term" value="P:protein transport"/>
    <property type="evidence" value="ECO:0007669"/>
    <property type="project" value="UniProtKB-KW"/>
</dbReference>
<gene>
    <name evidence="7" type="ORF">BN1708_002346</name>
</gene>
<sequence length="229" mass="25192">MAFLILVIGDLHIPDRALDIPAKVRWHRTTPPPPPFQSRSRLTREPPAPLVQFKKLLAPGKIGQTLCLGNLTDRHTYEYLRSIAPDLKIVKGRTDVEAAGLPLTQVVTHGSLRIGFLEGFTLVSSEPDLLLAEANKLDVDVLCWGGTHRFDAFEYMDKFFVNPGSATGAFATGWGKEGEEPVPSFCLMDVQGISLTLYVYQLRKDDNGNESVAVEKVTYTKPVEPTGGS</sequence>
<dbReference type="PANTHER" id="PTHR11124">
    <property type="entry name" value="VACUOLAR SORTING PROTEIN VPS29"/>
    <property type="match status" value="1"/>
</dbReference>
<dbReference type="CDD" id="cd07394">
    <property type="entry name" value="MPP_Vps29"/>
    <property type="match status" value="1"/>
</dbReference>
<evidence type="ECO:0000313" key="8">
    <source>
        <dbReference type="Proteomes" id="UP000044602"/>
    </source>
</evidence>